<proteinExistence type="inferred from homology"/>
<evidence type="ECO:0000313" key="5">
    <source>
        <dbReference type="Proteomes" id="UP000536275"/>
    </source>
</evidence>
<dbReference type="GO" id="GO:0006260">
    <property type="term" value="P:DNA replication"/>
    <property type="evidence" value="ECO:0007669"/>
    <property type="project" value="InterPro"/>
</dbReference>
<gene>
    <name evidence="4" type="ORF">FOB64_005784</name>
</gene>
<dbReference type="Pfam" id="PF08661">
    <property type="entry name" value="Rep_fac-A_3"/>
    <property type="match status" value="1"/>
</dbReference>
<sequence length="110" mass="12279">MEASNIRIDGTLLQANKNKLVRVMGKCESFDHASNQAIIVCNGTIKLDLSQVTDSPLEIHKNYEIIGKVSGDELKIFVYSVIELSDNLDINAASKLAQYAQKVSELYRYD</sequence>
<evidence type="ECO:0000256" key="3">
    <source>
        <dbReference type="ARBA" id="ARBA00023242"/>
    </source>
</evidence>
<evidence type="ECO:0000313" key="4">
    <source>
        <dbReference type="EMBL" id="KAF6062727.1"/>
    </source>
</evidence>
<name>A0A8H6BV09_CANAX</name>
<dbReference type="InterPro" id="IPR012340">
    <property type="entry name" value="NA-bd_OB-fold"/>
</dbReference>
<dbReference type="EMBL" id="JABWAD010000061">
    <property type="protein sequence ID" value="KAF6062727.1"/>
    <property type="molecule type" value="Genomic_DNA"/>
</dbReference>
<dbReference type="Gene3D" id="2.40.50.140">
    <property type="entry name" value="Nucleic acid-binding proteins"/>
    <property type="match status" value="1"/>
</dbReference>
<dbReference type="AlphaFoldDB" id="A0A8H6BV09"/>
<comment type="caution">
    <text evidence="4">The sequence shown here is derived from an EMBL/GenBank/DDBJ whole genome shotgun (WGS) entry which is preliminary data.</text>
</comment>
<dbReference type="GO" id="GO:0006310">
    <property type="term" value="P:DNA recombination"/>
    <property type="evidence" value="ECO:0007669"/>
    <property type="project" value="InterPro"/>
</dbReference>
<evidence type="ECO:0000256" key="1">
    <source>
        <dbReference type="ARBA" id="ARBA00004123"/>
    </source>
</evidence>
<comment type="subcellular location">
    <subcellularLocation>
        <location evidence="1">Nucleus</location>
    </subcellularLocation>
</comment>
<dbReference type="CDD" id="cd04479">
    <property type="entry name" value="RPA3"/>
    <property type="match status" value="1"/>
</dbReference>
<comment type="similarity">
    <text evidence="2">Belongs to the replication factor A protein 3 family.</text>
</comment>
<dbReference type="Proteomes" id="UP000536275">
    <property type="component" value="Unassembled WGS sequence"/>
</dbReference>
<dbReference type="OMA" id="THKVPEL"/>
<protein>
    <submittedName>
        <fullName evidence="4">Replication factor A protein 3 family protein</fullName>
    </submittedName>
</protein>
<organism evidence="4 5">
    <name type="scientific">Candida albicans</name>
    <name type="common">Yeast</name>
    <dbReference type="NCBI Taxonomy" id="5476"/>
    <lineage>
        <taxon>Eukaryota</taxon>
        <taxon>Fungi</taxon>
        <taxon>Dikarya</taxon>
        <taxon>Ascomycota</taxon>
        <taxon>Saccharomycotina</taxon>
        <taxon>Pichiomycetes</taxon>
        <taxon>Debaryomycetaceae</taxon>
        <taxon>Candida/Lodderomyces clade</taxon>
        <taxon>Candida</taxon>
    </lineage>
</organism>
<dbReference type="GO" id="GO:0031981">
    <property type="term" value="C:nuclear lumen"/>
    <property type="evidence" value="ECO:0007669"/>
    <property type="project" value="UniProtKB-ARBA"/>
</dbReference>
<dbReference type="SMR" id="A0A8H6BV09"/>
<keyword evidence="3" id="KW-0539">Nucleus</keyword>
<evidence type="ECO:0000256" key="2">
    <source>
        <dbReference type="ARBA" id="ARBA00009761"/>
    </source>
</evidence>
<reference evidence="4 5" key="1">
    <citation type="submission" date="2020-03" db="EMBL/GenBank/DDBJ databases">
        <title>FDA dAtabase for Regulatory Grade micrObial Sequences (FDA-ARGOS): Supporting development and validation of Infectious Disease Dx tests.</title>
        <authorList>
            <person name="Campos J."/>
            <person name="Goldberg B."/>
            <person name="Tallon L."/>
            <person name="Sadzewicz L."/>
            <person name="Vavikolanu K."/>
            <person name="Mehta A."/>
            <person name="Aluvathingal J."/>
            <person name="Nadendla S."/>
            <person name="Nandy P."/>
            <person name="Geyer C."/>
            <person name="Yan Y."/>
            <person name="Sichtig H."/>
        </authorList>
    </citation>
    <scope>NUCLEOTIDE SEQUENCE [LARGE SCALE GENOMIC DNA]</scope>
    <source>
        <strain evidence="4 5">FDAARGOS_656</strain>
    </source>
</reference>
<dbReference type="GO" id="GO:0006281">
    <property type="term" value="P:DNA repair"/>
    <property type="evidence" value="ECO:0007669"/>
    <property type="project" value="InterPro"/>
</dbReference>
<accession>A0A8H6BV09</accession>
<dbReference type="GO" id="GO:0003677">
    <property type="term" value="F:DNA binding"/>
    <property type="evidence" value="ECO:0007669"/>
    <property type="project" value="InterPro"/>
</dbReference>
<dbReference type="InterPro" id="IPR013970">
    <property type="entry name" value="Rfa2"/>
</dbReference>
<dbReference type="SUPFAM" id="SSF50249">
    <property type="entry name" value="Nucleic acid-binding proteins"/>
    <property type="match status" value="1"/>
</dbReference>